<dbReference type="Pfam" id="PF03473">
    <property type="entry name" value="MOSC"/>
    <property type="match status" value="1"/>
</dbReference>
<dbReference type="InterPro" id="IPR011037">
    <property type="entry name" value="Pyrv_Knase-like_insert_dom_sf"/>
</dbReference>
<gene>
    <name evidence="2" type="primary">yiiM</name>
    <name evidence="2" type="ORF">PS880_00452</name>
</gene>
<dbReference type="InterPro" id="IPR005302">
    <property type="entry name" value="MoCF_Sase_C"/>
</dbReference>
<proteinExistence type="predicted"/>
<dbReference type="AlphaFoldDB" id="A0A5E7GS66"/>
<reference evidence="2 3" key="1">
    <citation type="submission" date="2019-09" db="EMBL/GenBank/DDBJ databases">
        <authorList>
            <person name="Chandra G."/>
            <person name="Truman W A."/>
        </authorList>
    </citation>
    <scope>NUCLEOTIDE SEQUENCE [LARGE SCALE GENOMIC DNA]</scope>
    <source>
        <strain evidence="2">PS880</strain>
    </source>
</reference>
<evidence type="ECO:0000313" key="2">
    <source>
        <dbReference type="EMBL" id="VVO54096.1"/>
    </source>
</evidence>
<sequence>MSDPSTIKMILTGKAVPYTRRGSLSGISKLSRHEVTVTERGLVGDEQGDPRVHGGPEKAIHHYPFDHYSAWARELGSLALLEAPGAFGENLSTLGWTEETVCLGDCFKVGTVTLQISQGRMPCWKLNDRFAVKDMSLRVQQSGRTGWYYRVLEGGTMVTGDRIELVERRYPAWSVTRVASVLFSSTLNNEHIEECLGLPLTDSWRRTLEKRLEKSQIEDWSPRLEGPQA</sequence>
<name>A0A5E7GS66_PSEFL</name>
<dbReference type="Pfam" id="PF03475">
    <property type="entry name" value="YiiM_3-alpha"/>
    <property type="match status" value="1"/>
</dbReference>
<dbReference type="Gene3D" id="2.40.33.20">
    <property type="entry name" value="PK beta-barrel domain-like"/>
    <property type="match status" value="1"/>
</dbReference>
<organism evidence="2 3">
    <name type="scientific">Pseudomonas fluorescens</name>
    <dbReference type="NCBI Taxonomy" id="294"/>
    <lineage>
        <taxon>Bacteria</taxon>
        <taxon>Pseudomonadati</taxon>
        <taxon>Pseudomonadota</taxon>
        <taxon>Gammaproteobacteria</taxon>
        <taxon>Pseudomonadales</taxon>
        <taxon>Pseudomonadaceae</taxon>
        <taxon>Pseudomonas</taxon>
    </lineage>
</organism>
<protein>
    <submittedName>
        <fullName evidence="2">Protein YiiM</fullName>
    </submittedName>
</protein>
<dbReference type="GO" id="GO:0030151">
    <property type="term" value="F:molybdenum ion binding"/>
    <property type="evidence" value="ECO:0007669"/>
    <property type="project" value="InterPro"/>
</dbReference>
<dbReference type="GO" id="GO:0003824">
    <property type="term" value="F:catalytic activity"/>
    <property type="evidence" value="ECO:0007669"/>
    <property type="project" value="InterPro"/>
</dbReference>
<dbReference type="EMBL" id="CABVIH010000002">
    <property type="protein sequence ID" value="VVO54096.1"/>
    <property type="molecule type" value="Genomic_DNA"/>
</dbReference>
<dbReference type="SUPFAM" id="SSF50800">
    <property type="entry name" value="PK beta-barrel domain-like"/>
    <property type="match status" value="1"/>
</dbReference>
<evidence type="ECO:0000313" key="3">
    <source>
        <dbReference type="Proteomes" id="UP000375525"/>
    </source>
</evidence>
<dbReference type="InterPro" id="IPR005163">
    <property type="entry name" value="Tri_helical_YiiM-like"/>
</dbReference>
<accession>A0A5E7GS66</accession>
<dbReference type="PANTHER" id="PTHR30212:SF2">
    <property type="entry name" value="PROTEIN YIIM"/>
    <property type="match status" value="1"/>
</dbReference>
<dbReference type="OrthoDB" id="9786134at2"/>
<dbReference type="RefSeq" id="WP_150778440.1">
    <property type="nucleotide sequence ID" value="NZ_CABVIH010000002.1"/>
</dbReference>
<dbReference type="GO" id="GO:0030170">
    <property type="term" value="F:pyridoxal phosphate binding"/>
    <property type="evidence" value="ECO:0007669"/>
    <property type="project" value="InterPro"/>
</dbReference>
<feature type="domain" description="MOSC" evidence="1">
    <location>
        <begin position="29"/>
        <end position="166"/>
    </location>
</feature>
<dbReference type="Proteomes" id="UP000375525">
    <property type="component" value="Unassembled WGS sequence"/>
</dbReference>
<evidence type="ECO:0000259" key="1">
    <source>
        <dbReference type="PROSITE" id="PS51340"/>
    </source>
</evidence>
<dbReference type="InterPro" id="IPR052353">
    <property type="entry name" value="Benzoxazolinone_Detox_Enz"/>
</dbReference>
<dbReference type="PROSITE" id="PS51340">
    <property type="entry name" value="MOSC"/>
    <property type="match status" value="1"/>
</dbReference>
<dbReference type="PANTHER" id="PTHR30212">
    <property type="entry name" value="PROTEIN YIIM"/>
    <property type="match status" value="1"/>
</dbReference>